<evidence type="ECO:0000313" key="3">
    <source>
        <dbReference type="EMBL" id="KKS83029.1"/>
    </source>
</evidence>
<comment type="caution">
    <text evidence="3">The sequence shown here is derived from an EMBL/GenBank/DDBJ whole genome shotgun (WGS) entry which is preliminary data.</text>
</comment>
<dbReference type="Proteomes" id="UP000034810">
    <property type="component" value="Unassembled WGS sequence"/>
</dbReference>
<feature type="chain" id="PRO_5002536240" evidence="2">
    <location>
        <begin position="24"/>
        <end position="151"/>
    </location>
</feature>
<keyword evidence="2" id="KW-0732">Signal</keyword>
<dbReference type="EMBL" id="LCFA01000002">
    <property type="protein sequence ID" value="KKS83029.1"/>
    <property type="molecule type" value="Genomic_DNA"/>
</dbReference>
<reference evidence="3 4" key="1">
    <citation type="journal article" date="2015" name="Nature">
        <title>rRNA introns, odd ribosomes, and small enigmatic genomes across a large radiation of phyla.</title>
        <authorList>
            <person name="Brown C.T."/>
            <person name="Hug L.A."/>
            <person name="Thomas B.C."/>
            <person name="Sharon I."/>
            <person name="Castelle C.J."/>
            <person name="Singh A."/>
            <person name="Wilkins M.J."/>
            <person name="Williams K.H."/>
            <person name="Banfield J.F."/>
        </authorList>
    </citation>
    <scope>NUCLEOTIDE SEQUENCE [LARGE SCALE GENOMIC DNA]</scope>
</reference>
<feature type="signal peptide" evidence="2">
    <location>
        <begin position="1"/>
        <end position="23"/>
    </location>
</feature>
<evidence type="ECO:0000256" key="2">
    <source>
        <dbReference type="SAM" id="SignalP"/>
    </source>
</evidence>
<evidence type="ECO:0000256" key="1">
    <source>
        <dbReference type="SAM" id="Phobius"/>
    </source>
</evidence>
<feature type="transmembrane region" description="Helical" evidence="1">
    <location>
        <begin position="112"/>
        <end position="144"/>
    </location>
</feature>
<dbReference type="AlphaFoldDB" id="A0A0G1CC81"/>
<proteinExistence type="predicted"/>
<sequence length="151" mass="16731">MKKIIFVLAGALLVLPLASSAQMMNGSDYQSAGQEWMQKMMGDNYDSYKQEVTEMMGEDFFQKMQELMGKSYQSGKGYMNMMMPMMSGFTSAYNQNALKGWGGMMSGWGGSFWGWIAGFLMILLGIALVGIPLGVFVLLVLLIVKLVKSLK</sequence>
<accession>A0A0G1CC81</accession>
<organism evidence="3 4">
    <name type="scientific">Candidatus Wolfebacteria bacterium GW2011_GWC1_43_10</name>
    <dbReference type="NCBI Taxonomy" id="1619011"/>
    <lineage>
        <taxon>Bacteria</taxon>
        <taxon>Candidatus Wolfeibacteriota</taxon>
    </lineage>
</organism>
<gene>
    <name evidence="3" type="ORF">UV58_C0002G0039</name>
</gene>
<evidence type="ECO:0000313" key="4">
    <source>
        <dbReference type="Proteomes" id="UP000034810"/>
    </source>
</evidence>
<name>A0A0G1CC81_9BACT</name>
<keyword evidence="1" id="KW-0472">Membrane</keyword>
<keyword evidence="1" id="KW-1133">Transmembrane helix</keyword>
<keyword evidence="1" id="KW-0812">Transmembrane</keyword>
<protein>
    <submittedName>
        <fullName evidence="3">Uncharacterized protein</fullName>
    </submittedName>
</protein>